<name>A0A3M6T925_POCDA</name>
<gene>
    <name evidence="1" type="ORF">pdam_00024988</name>
</gene>
<dbReference type="Proteomes" id="UP000275408">
    <property type="component" value="Unassembled WGS sequence"/>
</dbReference>
<evidence type="ECO:0000313" key="2">
    <source>
        <dbReference type="Proteomes" id="UP000275408"/>
    </source>
</evidence>
<protein>
    <recommendedName>
        <fullName evidence="3">Ubiquitin-like protease family profile domain-containing protein</fullName>
    </recommendedName>
</protein>
<dbReference type="Gene3D" id="3.40.395.10">
    <property type="entry name" value="Adenoviral Proteinase, Chain A"/>
    <property type="match status" value="1"/>
</dbReference>
<dbReference type="EMBL" id="RCHS01004074">
    <property type="protein sequence ID" value="RMX37808.1"/>
    <property type="molecule type" value="Genomic_DNA"/>
</dbReference>
<dbReference type="SUPFAM" id="SSF54001">
    <property type="entry name" value="Cysteine proteinases"/>
    <property type="match status" value="1"/>
</dbReference>
<comment type="caution">
    <text evidence="1">The sequence shown here is derived from an EMBL/GenBank/DDBJ whole genome shotgun (WGS) entry which is preliminary data.</text>
</comment>
<proteinExistence type="predicted"/>
<sequence length="161" mass="18329">WMQVQDKGFKLGKLKERASQITLFDNVCQILVPVFMVNHWGLIYVNFADKQVHFDDGLVALLLVKDALNLLLELYPDNPSLQTKFWLSMQGFLCFGMPSQLPVDDKMVGVGSCGIGVIMAARDFIQDGPKTVNNIKWRDSNMHNHREELMLQILKWAGYAS</sequence>
<accession>A0A3M6T925</accession>
<keyword evidence="2" id="KW-1185">Reference proteome</keyword>
<evidence type="ECO:0000313" key="1">
    <source>
        <dbReference type="EMBL" id="RMX37808.1"/>
    </source>
</evidence>
<dbReference type="InterPro" id="IPR038765">
    <property type="entry name" value="Papain-like_cys_pep_sf"/>
</dbReference>
<organism evidence="1 2">
    <name type="scientific">Pocillopora damicornis</name>
    <name type="common">Cauliflower coral</name>
    <name type="synonym">Millepora damicornis</name>
    <dbReference type="NCBI Taxonomy" id="46731"/>
    <lineage>
        <taxon>Eukaryota</taxon>
        <taxon>Metazoa</taxon>
        <taxon>Cnidaria</taxon>
        <taxon>Anthozoa</taxon>
        <taxon>Hexacorallia</taxon>
        <taxon>Scleractinia</taxon>
        <taxon>Astrocoeniina</taxon>
        <taxon>Pocilloporidae</taxon>
        <taxon>Pocillopora</taxon>
    </lineage>
</organism>
<reference evidence="1 2" key="1">
    <citation type="journal article" date="2018" name="Sci. Rep.">
        <title>Comparative analysis of the Pocillopora damicornis genome highlights role of immune system in coral evolution.</title>
        <authorList>
            <person name="Cunning R."/>
            <person name="Bay R.A."/>
            <person name="Gillette P."/>
            <person name="Baker A.C."/>
            <person name="Traylor-Knowles N."/>
        </authorList>
    </citation>
    <scope>NUCLEOTIDE SEQUENCE [LARGE SCALE GENOMIC DNA]</scope>
    <source>
        <strain evidence="1">RSMAS</strain>
        <tissue evidence="1">Whole animal</tissue>
    </source>
</reference>
<dbReference type="AlphaFoldDB" id="A0A3M6T925"/>
<evidence type="ECO:0008006" key="3">
    <source>
        <dbReference type="Google" id="ProtNLM"/>
    </source>
</evidence>
<feature type="non-terminal residue" evidence="1">
    <location>
        <position position="1"/>
    </location>
</feature>